<reference evidence="1 2" key="1">
    <citation type="journal article" date="2018" name="Mol. Ecol.">
        <title>The obligate alkalophilic soda-lake fungus Sodiomyces alkalinus has shifted to a protein diet.</title>
        <authorList>
            <person name="Grum-Grzhimaylo A.A."/>
            <person name="Falkoski D.L."/>
            <person name="van den Heuvel J."/>
            <person name="Valero-Jimenez C.A."/>
            <person name="Min B."/>
            <person name="Choi I.G."/>
            <person name="Lipzen A."/>
            <person name="Daum C.G."/>
            <person name="Aanen D.K."/>
            <person name="Tsang A."/>
            <person name="Henrissat B."/>
            <person name="Bilanenko E.N."/>
            <person name="de Vries R.P."/>
            <person name="van Kan J.A.L."/>
            <person name="Grigoriev I.V."/>
            <person name="Debets A.J.M."/>
        </authorList>
    </citation>
    <scope>NUCLEOTIDE SEQUENCE [LARGE SCALE GENOMIC DNA]</scope>
    <source>
        <strain evidence="1 2">F11</strain>
    </source>
</reference>
<dbReference type="EMBL" id="ML119051">
    <property type="protein sequence ID" value="ROT41942.1"/>
    <property type="molecule type" value="Genomic_DNA"/>
</dbReference>
<sequence length="171" mass="20018">MRRALASFLNFTAQLTMGRRYQRQKPYVIHKTWQYFDTSQRHHKIPRDTTHFYSILISSILNTNTKHKETTERTTCADWGISPGTAFGFGVPYLCKDCILAKVAAEEFDWNRASEPEECRWMAVWSARAQARKDRELQEALNRLRTSDFQAEQDLRTMFGGNSPLYHVHVL</sequence>
<dbReference type="GeneID" id="39582159"/>
<keyword evidence="2" id="KW-1185">Reference proteome</keyword>
<accession>A0A3N2Q5A9</accession>
<dbReference type="Proteomes" id="UP000272025">
    <property type="component" value="Unassembled WGS sequence"/>
</dbReference>
<evidence type="ECO:0000313" key="2">
    <source>
        <dbReference type="Proteomes" id="UP000272025"/>
    </source>
</evidence>
<evidence type="ECO:0000313" key="1">
    <source>
        <dbReference type="EMBL" id="ROT41942.1"/>
    </source>
</evidence>
<proteinExistence type="predicted"/>
<protein>
    <submittedName>
        <fullName evidence="1">Uncharacterized protein</fullName>
    </submittedName>
</protein>
<gene>
    <name evidence="1" type="ORF">SODALDRAFT_354065</name>
</gene>
<dbReference type="RefSeq" id="XP_028469748.1">
    <property type="nucleotide sequence ID" value="XM_028613681.1"/>
</dbReference>
<dbReference type="AlphaFoldDB" id="A0A3N2Q5A9"/>
<name>A0A3N2Q5A9_SODAK</name>
<organism evidence="1 2">
    <name type="scientific">Sodiomyces alkalinus (strain CBS 110278 / VKM F-3762 / F11)</name>
    <name type="common">Alkaliphilic filamentous fungus</name>
    <dbReference type="NCBI Taxonomy" id="1314773"/>
    <lineage>
        <taxon>Eukaryota</taxon>
        <taxon>Fungi</taxon>
        <taxon>Dikarya</taxon>
        <taxon>Ascomycota</taxon>
        <taxon>Pezizomycotina</taxon>
        <taxon>Sordariomycetes</taxon>
        <taxon>Hypocreomycetidae</taxon>
        <taxon>Glomerellales</taxon>
        <taxon>Plectosphaerellaceae</taxon>
        <taxon>Sodiomyces</taxon>
    </lineage>
</organism>